<evidence type="ECO:0008006" key="14">
    <source>
        <dbReference type="Google" id="ProtNLM"/>
    </source>
</evidence>
<comment type="function">
    <text evidence="1">Might act as an E3 ubiquitin-protein ligase, or as part of E3 complex, which accepts ubiquitin from specific E2 ubiquitin-conjugating enzymes and then transfers it to substrates.</text>
</comment>
<comment type="caution">
    <text evidence="12">The sequence shown here is derived from an EMBL/GenBank/DDBJ whole genome shotgun (WGS) entry which is preliminary data.</text>
</comment>
<dbReference type="SUPFAM" id="SSF57850">
    <property type="entry name" value="RING/U-box"/>
    <property type="match status" value="2"/>
</dbReference>
<keyword evidence="6 9" id="KW-0863">Zinc-finger</keyword>
<dbReference type="InterPro" id="IPR013083">
    <property type="entry name" value="Znf_RING/FYVE/PHD"/>
</dbReference>
<dbReference type="InterPro" id="IPR031127">
    <property type="entry name" value="E3_UB_ligase_RBR"/>
</dbReference>
<sequence length="168" mass="19245">MALARRGNILCGICFEEKCSSKTLKGKACSHIYCHDCIAQYVLYKMEDKLVPINCPEPSCSQNLTPEQCGNILPREALDKWHLASVEAAVPNSHRYYRPFSDFSTLIFTRMFSAQCLVSSHDFQRLDPSKIERDDLELLALVKETNWQRCRKCRSFVERVSGCSKIIC</sequence>
<dbReference type="GO" id="GO:0004842">
    <property type="term" value="F:ubiquitin-protein transferase activity"/>
    <property type="evidence" value="ECO:0007669"/>
    <property type="project" value="InterPro"/>
</dbReference>
<dbReference type="OMA" id="LCESMFA"/>
<dbReference type="Gene3D" id="3.30.40.10">
    <property type="entry name" value="Zinc/RING finger domain, C3HC4 (zinc finger)"/>
    <property type="match status" value="1"/>
</dbReference>
<evidence type="ECO:0000313" key="13">
    <source>
        <dbReference type="Proteomes" id="UP000824469"/>
    </source>
</evidence>
<evidence type="ECO:0000256" key="5">
    <source>
        <dbReference type="ARBA" id="ARBA00022737"/>
    </source>
</evidence>
<reference evidence="12 13" key="1">
    <citation type="journal article" date="2021" name="Nat. Plants">
        <title>The Taxus genome provides insights into paclitaxel biosynthesis.</title>
        <authorList>
            <person name="Xiong X."/>
            <person name="Gou J."/>
            <person name="Liao Q."/>
            <person name="Li Y."/>
            <person name="Zhou Q."/>
            <person name="Bi G."/>
            <person name="Li C."/>
            <person name="Du R."/>
            <person name="Wang X."/>
            <person name="Sun T."/>
            <person name="Guo L."/>
            <person name="Liang H."/>
            <person name="Lu P."/>
            <person name="Wu Y."/>
            <person name="Zhang Z."/>
            <person name="Ro D.K."/>
            <person name="Shang Y."/>
            <person name="Huang S."/>
            <person name="Yan J."/>
        </authorList>
    </citation>
    <scope>NUCLEOTIDE SEQUENCE [LARGE SCALE GENOMIC DNA]</scope>
    <source>
        <strain evidence="12">Ta-2019</strain>
    </source>
</reference>
<dbReference type="InterPro" id="IPR044066">
    <property type="entry name" value="TRIAD_supradom"/>
</dbReference>
<evidence type="ECO:0000256" key="7">
    <source>
        <dbReference type="ARBA" id="ARBA00022786"/>
    </source>
</evidence>
<dbReference type="GO" id="GO:0008270">
    <property type="term" value="F:zinc ion binding"/>
    <property type="evidence" value="ECO:0007669"/>
    <property type="project" value="UniProtKB-KW"/>
</dbReference>
<keyword evidence="4" id="KW-0479">Metal-binding</keyword>
<name>A0AA38FEA1_TAXCH</name>
<evidence type="ECO:0000256" key="1">
    <source>
        <dbReference type="ARBA" id="ARBA00003976"/>
    </source>
</evidence>
<evidence type="ECO:0000259" key="11">
    <source>
        <dbReference type="PROSITE" id="PS51873"/>
    </source>
</evidence>
<dbReference type="InterPro" id="IPR017907">
    <property type="entry name" value="Znf_RING_CS"/>
</dbReference>
<gene>
    <name evidence="12" type="ORF">KI387_030447</name>
</gene>
<dbReference type="FunFam" id="3.30.40.10:FF:000230">
    <property type="entry name" value="RBR-type E3 ubiquitin transferase"/>
    <property type="match status" value="1"/>
</dbReference>
<proteinExistence type="inferred from homology"/>
<evidence type="ECO:0000313" key="12">
    <source>
        <dbReference type="EMBL" id="KAH9298765.1"/>
    </source>
</evidence>
<keyword evidence="5" id="KW-0677">Repeat</keyword>
<keyword evidence="8" id="KW-0862">Zinc</keyword>
<evidence type="ECO:0000256" key="9">
    <source>
        <dbReference type="PROSITE-ProRule" id="PRU00175"/>
    </source>
</evidence>
<keyword evidence="3" id="KW-0808">Transferase</keyword>
<dbReference type="AlphaFoldDB" id="A0AA38FEA1"/>
<dbReference type="EMBL" id="JAHRHJ020000010">
    <property type="protein sequence ID" value="KAH9298765.1"/>
    <property type="molecule type" value="Genomic_DNA"/>
</dbReference>
<dbReference type="Gene3D" id="1.20.120.1750">
    <property type="match status" value="1"/>
</dbReference>
<dbReference type="GO" id="GO:0016567">
    <property type="term" value="P:protein ubiquitination"/>
    <property type="evidence" value="ECO:0007669"/>
    <property type="project" value="InterPro"/>
</dbReference>
<feature type="domain" description="RING-type" evidence="11">
    <location>
        <begin position="7"/>
        <end position="168"/>
    </location>
</feature>
<organism evidence="12 13">
    <name type="scientific">Taxus chinensis</name>
    <name type="common">Chinese yew</name>
    <name type="synonym">Taxus wallichiana var. chinensis</name>
    <dbReference type="NCBI Taxonomy" id="29808"/>
    <lineage>
        <taxon>Eukaryota</taxon>
        <taxon>Viridiplantae</taxon>
        <taxon>Streptophyta</taxon>
        <taxon>Embryophyta</taxon>
        <taxon>Tracheophyta</taxon>
        <taxon>Spermatophyta</taxon>
        <taxon>Pinopsida</taxon>
        <taxon>Pinidae</taxon>
        <taxon>Conifers II</taxon>
        <taxon>Cupressales</taxon>
        <taxon>Taxaceae</taxon>
        <taxon>Taxus</taxon>
    </lineage>
</organism>
<keyword evidence="7" id="KW-0833">Ubl conjugation pathway</keyword>
<evidence type="ECO:0000256" key="3">
    <source>
        <dbReference type="ARBA" id="ARBA00022679"/>
    </source>
</evidence>
<dbReference type="PROSITE" id="PS51873">
    <property type="entry name" value="TRIAD"/>
    <property type="match status" value="1"/>
</dbReference>
<evidence type="ECO:0000256" key="6">
    <source>
        <dbReference type="ARBA" id="ARBA00022771"/>
    </source>
</evidence>
<keyword evidence="13" id="KW-1185">Reference proteome</keyword>
<protein>
    <recommendedName>
        <fullName evidence="14">RING-type domain-containing protein</fullName>
    </recommendedName>
</protein>
<dbReference type="PROSITE" id="PS50089">
    <property type="entry name" value="ZF_RING_2"/>
    <property type="match status" value="1"/>
</dbReference>
<dbReference type="PANTHER" id="PTHR11685">
    <property type="entry name" value="RBR FAMILY RING FINGER AND IBR DOMAIN-CONTAINING"/>
    <property type="match status" value="1"/>
</dbReference>
<evidence type="ECO:0000256" key="4">
    <source>
        <dbReference type="ARBA" id="ARBA00022723"/>
    </source>
</evidence>
<dbReference type="PROSITE" id="PS00518">
    <property type="entry name" value="ZF_RING_1"/>
    <property type="match status" value="1"/>
</dbReference>
<evidence type="ECO:0000256" key="8">
    <source>
        <dbReference type="ARBA" id="ARBA00022833"/>
    </source>
</evidence>
<comment type="similarity">
    <text evidence="2">Belongs to the RBR family. Ariadne subfamily.</text>
</comment>
<evidence type="ECO:0000259" key="10">
    <source>
        <dbReference type="PROSITE" id="PS50089"/>
    </source>
</evidence>
<feature type="domain" description="RING-type" evidence="10">
    <location>
        <begin position="11"/>
        <end position="56"/>
    </location>
</feature>
<accession>A0AA38FEA1</accession>
<dbReference type="Proteomes" id="UP000824469">
    <property type="component" value="Unassembled WGS sequence"/>
</dbReference>
<dbReference type="InterPro" id="IPR001841">
    <property type="entry name" value="Znf_RING"/>
</dbReference>
<evidence type="ECO:0000256" key="2">
    <source>
        <dbReference type="ARBA" id="ARBA00005884"/>
    </source>
</evidence>
<feature type="non-terminal residue" evidence="12">
    <location>
        <position position="168"/>
    </location>
</feature>